<dbReference type="PANTHER" id="PTHR30572">
    <property type="entry name" value="MEMBRANE COMPONENT OF TRANSPORTER-RELATED"/>
    <property type="match status" value="1"/>
</dbReference>
<dbReference type="Proteomes" id="UP000320244">
    <property type="component" value="Unassembled WGS sequence"/>
</dbReference>
<reference evidence="9 10" key="2">
    <citation type="submission" date="2019-08" db="EMBL/GenBank/DDBJ databases">
        <title>Jejuicoccus antrihumi gen. nov., sp. nov., a new member of the family Dermacoccaceae isolated from a cave.</title>
        <authorList>
            <person name="Schumann P."/>
            <person name="Kim I.S."/>
        </authorList>
    </citation>
    <scope>NUCLEOTIDE SEQUENCE [LARGE SCALE GENOMIC DNA]</scope>
    <source>
        <strain evidence="9 10">C5-26</strain>
    </source>
</reference>
<accession>A0A563E7N0</accession>
<reference evidence="9 10" key="1">
    <citation type="submission" date="2019-05" db="EMBL/GenBank/DDBJ databases">
        <authorList>
            <person name="Lee S.D."/>
        </authorList>
    </citation>
    <scope>NUCLEOTIDE SEQUENCE [LARGE SCALE GENOMIC DNA]</scope>
    <source>
        <strain evidence="9 10">C5-26</strain>
    </source>
</reference>
<evidence type="ECO:0000256" key="2">
    <source>
        <dbReference type="ARBA" id="ARBA00022475"/>
    </source>
</evidence>
<dbReference type="RefSeq" id="WP_146315188.1">
    <property type="nucleotide sequence ID" value="NZ_VCQV01000003.1"/>
</dbReference>
<feature type="domain" description="ABC3 transporter permease C-terminal" evidence="8">
    <location>
        <begin position="297"/>
        <end position="403"/>
    </location>
</feature>
<feature type="transmembrane region" description="Helical" evidence="7">
    <location>
        <begin position="458"/>
        <end position="482"/>
    </location>
</feature>
<evidence type="ECO:0000313" key="10">
    <source>
        <dbReference type="Proteomes" id="UP000320244"/>
    </source>
</evidence>
<feature type="transmembrane region" description="Helical" evidence="7">
    <location>
        <begin position="940"/>
        <end position="970"/>
    </location>
</feature>
<feature type="transmembrane region" description="Helical" evidence="7">
    <location>
        <begin position="293"/>
        <end position="314"/>
    </location>
</feature>
<dbReference type="OrthoDB" id="3275641at2"/>
<feature type="transmembrane region" description="Helical" evidence="7">
    <location>
        <begin position="384"/>
        <end position="404"/>
    </location>
</feature>
<dbReference type="EMBL" id="VCQV01000003">
    <property type="protein sequence ID" value="TWP38211.1"/>
    <property type="molecule type" value="Genomic_DNA"/>
</dbReference>
<keyword evidence="10" id="KW-1185">Reference proteome</keyword>
<evidence type="ECO:0000313" key="9">
    <source>
        <dbReference type="EMBL" id="TWP38211.1"/>
    </source>
</evidence>
<dbReference type="InterPro" id="IPR050250">
    <property type="entry name" value="Macrolide_Exporter_MacB"/>
</dbReference>
<comment type="caution">
    <text evidence="9">The sequence shown here is derived from an EMBL/GenBank/DDBJ whole genome shotgun (WGS) entry which is preliminary data.</text>
</comment>
<dbReference type="PANTHER" id="PTHR30572:SF4">
    <property type="entry name" value="ABC TRANSPORTER PERMEASE YTRF"/>
    <property type="match status" value="1"/>
</dbReference>
<dbReference type="GO" id="GO:0005886">
    <property type="term" value="C:plasma membrane"/>
    <property type="evidence" value="ECO:0007669"/>
    <property type="project" value="UniProtKB-SubCell"/>
</dbReference>
<keyword evidence="3 7" id="KW-0812">Transmembrane</keyword>
<name>A0A563E7N0_9MICO</name>
<dbReference type="InterPro" id="IPR003838">
    <property type="entry name" value="ABC3_permease_C"/>
</dbReference>
<comment type="subcellular location">
    <subcellularLocation>
        <location evidence="1">Cell membrane</location>
        <topology evidence="1">Multi-pass membrane protein</topology>
    </subcellularLocation>
</comment>
<evidence type="ECO:0000256" key="1">
    <source>
        <dbReference type="ARBA" id="ARBA00004651"/>
    </source>
</evidence>
<evidence type="ECO:0000256" key="6">
    <source>
        <dbReference type="ARBA" id="ARBA00038076"/>
    </source>
</evidence>
<dbReference type="AlphaFoldDB" id="A0A563E7N0"/>
<keyword evidence="5 7" id="KW-0472">Membrane</keyword>
<evidence type="ECO:0000256" key="5">
    <source>
        <dbReference type="ARBA" id="ARBA00023136"/>
    </source>
</evidence>
<evidence type="ECO:0000256" key="4">
    <source>
        <dbReference type="ARBA" id="ARBA00022989"/>
    </source>
</evidence>
<gene>
    <name evidence="9" type="ORF">FGL98_03005</name>
</gene>
<feature type="transmembrane region" description="Helical" evidence="7">
    <location>
        <begin position="990"/>
        <end position="1012"/>
    </location>
</feature>
<evidence type="ECO:0000256" key="7">
    <source>
        <dbReference type="SAM" id="Phobius"/>
    </source>
</evidence>
<comment type="similarity">
    <text evidence="6">Belongs to the ABC-4 integral membrane protein family.</text>
</comment>
<evidence type="ECO:0000259" key="8">
    <source>
        <dbReference type="Pfam" id="PF02687"/>
    </source>
</evidence>
<evidence type="ECO:0000256" key="3">
    <source>
        <dbReference type="ARBA" id="ARBA00022692"/>
    </source>
</evidence>
<feature type="transmembrane region" description="Helical" evidence="7">
    <location>
        <begin position="341"/>
        <end position="364"/>
    </location>
</feature>
<feature type="transmembrane region" description="Helical" evidence="7">
    <location>
        <begin position="892"/>
        <end position="920"/>
    </location>
</feature>
<sequence>MRQALRYRWMQGVSIAVLAALVTTCAVFAPLYDRALQQSMVRTQLAHAPVDVSGIRLVSLTPDVTGAQPLNGQDLAALVPPSVQRFMQPAVTSSTLEVGTRPFNVAAKSGSLVSRSGACRHLTFVHGRCPTAQFDIAISTADQHNYGWHVGSSIPITELVTNVLPSKSAHATLHVVGVYSAHPGNYWFKATPTGQSGLTDPVTSHAGHDWWITPASTMLAAPWAAPVNEADLVMRTDRVDLDRLLALRAPMQKFLASPVPVIGNGTGQSSAYASSGIVDLANAAAHGRDQANILVPLFMVQLALLIALTLWLVLRAAIDQRRPEVALARLRGRSSAGARGMLLAELLPLIVVGLVGGVAAAFALSCAARHTWLVAGAPFEVRPPVLYTALAAVVGLIGMVLVAAQATATAAPAELLRRVVPRRRGWAMSVGDLLVVVVSGAAFIAFATGSLSGPVGTAAPTLLALAVGLLLAHALGPVTALVGRAMMRRGRATGGLAMLQIARRPGVRKIIATVTVATALLTFSYDALAVGIGNRTARAQAETGAALVATVGGTDVAATRAALHDVDPSGREVTPVVQLTAPGEQGTTTLAVVPSQFARIADFPGLDPAQLPWTRLAAPKTPPIRLHGTQLTLQLASAKLQATGPEPIPGAGLTPGQLQAVLVNSESLRTVVTLGELPIAGSSRHSLSVSIPCAKGCLLTGFQEYAGGIHPPFTTSATLADASVSGHPVDLGSAGAWRSITAAGDGSMTTQGANGSLGMDLSQSGTSAVAIEHASVPARIPALVSGPLPAGSQGNQFQAQGLDGILRDVTKVGTLAYVPGSDPDTTLVNLDVLQRDGAAPTSTALVQIFFARNDPALLAKVSTALKAHGQGIISTISAAQARGVFDRSAATWALQLGVVVGATAALLAALVLLIAVATSWRLRSRDYAALRMAGLRRRQLALISVGEQLPVVIISVLLGVACGVIGAHFAMPHVPLFATPPAIPVINLSISWPAVGLAGIGALIVVGVVAWLSGRWVAGRAHLDSLRETL</sequence>
<dbReference type="Pfam" id="PF02687">
    <property type="entry name" value="FtsX"/>
    <property type="match status" value="2"/>
</dbReference>
<feature type="transmembrane region" description="Helical" evidence="7">
    <location>
        <begin position="425"/>
        <end position="446"/>
    </location>
</feature>
<protein>
    <submittedName>
        <fullName evidence="9">ABC transporter permease</fullName>
    </submittedName>
</protein>
<feature type="transmembrane region" description="Helical" evidence="7">
    <location>
        <begin position="510"/>
        <end position="532"/>
    </location>
</feature>
<feature type="domain" description="ABC3 transporter permease C-terminal" evidence="8">
    <location>
        <begin position="899"/>
        <end position="1013"/>
    </location>
</feature>
<organism evidence="9 10">
    <name type="scientific">Leekyejoonella antrihumi</name>
    <dbReference type="NCBI Taxonomy" id="1660198"/>
    <lineage>
        <taxon>Bacteria</taxon>
        <taxon>Bacillati</taxon>
        <taxon>Actinomycetota</taxon>
        <taxon>Actinomycetes</taxon>
        <taxon>Micrococcales</taxon>
        <taxon>Dermacoccaceae</taxon>
        <taxon>Leekyejoonella</taxon>
    </lineage>
</organism>
<dbReference type="GO" id="GO:0022857">
    <property type="term" value="F:transmembrane transporter activity"/>
    <property type="evidence" value="ECO:0007669"/>
    <property type="project" value="TreeGrafter"/>
</dbReference>
<keyword evidence="2" id="KW-1003">Cell membrane</keyword>
<proteinExistence type="inferred from homology"/>
<keyword evidence="4 7" id="KW-1133">Transmembrane helix</keyword>